<comment type="caution">
    <text evidence="3">The sequence shown here is derived from an EMBL/GenBank/DDBJ whole genome shotgun (WGS) entry which is preliminary data.</text>
</comment>
<dbReference type="Gene3D" id="2.160.20.120">
    <property type="match status" value="1"/>
</dbReference>
<proteinExistence type="predicted"/>
<sequence>MIRLSLILTLGLGIPAALASPGTPQAQLEAAPYTLRIDTACSGGIEIEGVESQEEGATLSRAVAGLSFISTAHEATLEGRSCDSTARIRVRPGTAVSGTVQGYSSIRLRHVDGPVSLRVAGSPAIDIDRARALDLVDDGYASVHLKRLDGPASLTLDGSPTVRIDSVASPLMRVSQSGYGTVAIGRGAIDRIEARVSGSGRFSFLGTSGSADLSANGYSTVTVDRVTGTLDRQADAHGTINVLHSATTPASGPTETQAAEIQAADTHTPGAPKGITLDLSIPDWLVVLISAACLLWFFRARTRPFIHALLLRLTGRPPTHPPGGPTHRSTGPLRRASSTANRADRPHGWADGVDLPALSTRLARLENRVGRVESCVTSRNFHLLRQFRDLDRRHG</sequence>
<dbReference type="EMBL" id="BJVC01000003">
    <property type="protein sequence ID" value="GEL02444.1"/>
    <property type="molecule type" value="Genomic_DNA"/>
</dbReference>
<feature type="chain" id="PRO_5022006307" description="Auto-transporter adhesin head GIN domain-containing protein" evidence="2">
    <location>
        <begin position="20"/>
        <end position="395"/>
    </location>
</feature>
<feature type="region of interest" description="Disordered" evidence="1">
    <location>
        <begin position="315"/>
        <end position="350"/>
    </location>
</feature>
<evidence type="ECO:0000256" key="1">
    <source>
        <dbReference type="SAM" id="MobiDB-lite"/>
    </source>
</evidence>
<dbReference type="OrthoDB" id="7254270at2"/>
<accession>A0A511BS64</accession>
<reference evidence="3 4" key="1">
    <citation type="submission" date="2019-07" db="EMBL/GenBank/DDBJ databases">
        <title>Whole genome shotgun sequence of Swaminathania salitolerans NBRC 104436.</title>
        <authorList>
            <person name="Hosoyama A."/>
            <person name="Uohara A."/>
            <person name="Ohji S."/>
            <person name="Ichikawa N."/>
        </authorList>
    </citation>
    <scope>NUCLEOTIDE SEQUENCE [LARGE SCALE GENOMIC DNA]</scope>
    <source>
        <strain evidence="3 4">NBRC 104436</strain>
    </source>
</reference>
<evidence type="ECO:0000256" key="2">
    <source>
        <dbReference type="SAM" id="SignalP"/>
    </source>
</evidence>
<evidence type="ECO:0008006" key="5">
    <source>
        <dbReference type="Google" id="ProtNLM"/>
    </source>
</evidence>
<dbReference type="RefSeq" id="WP_147093531.1">
    <property type="nucleotide sequence ID" value="NZ_BJVC01000003.1"/>
</dbReference>
<dbReference type="Proteomes" id="UP000321405">
    <property type="component" value="Unassembled WGS sequence"/>
</dbReference>
<evidence type="ECO:0000313" key="4">
    <source>
        <dbReference type="Proteomes" id="UP000321405"/>
    </source>
</evidence>
<gene>
    <name evidence="3" type="ORF">SSA02_16070</name>
</gene>
<protein>
    <recommendedName>
        <fullName evidence="5">Auto-transporter adhesin head GIN domain-containing protein</fullName>
    </recommendedName>
</protein>
<dbReference type="AlphaFoldDB" id="A0A511BS64"/>
<organism evidence="3 4">
    <name type="scientific">Swaminathania salitolerans</name>
    <dbReference type="NCBI Taxonomy" id="182838"/>
    <lineage>
        <taxon>Bacteria</taxon>
        <taxon>Pseudomonadati</taxon>
        <taxon>Pseudomonadota</taxon>
        <taxon>Alphaproteobacteria</taxon>
        <taxon>Acetobacterales</taxon>
        <taxon>Acetobacteraceae</taxon>
        <taxon>Swaminathania</taxon>
    </lineage>
</organism>
<keyword evidence="2" id="KW-0732">Signal</keyword>
<evidence type="ECO:0000313" key="3">
    <source>
        <dbReference type="EMBL" id="GEL02444.1"/>
    </source>
</evidence>
<feature type="signal peptide" evidence="2">
    <location>
        <begin position="1"/>
        <end position="19"/>
    </location>
</feature>
<keyword evidence="4" id="KW-1185">Reference proteome</keyword>
<name>A0A511BS64_9PROT</name>